<evidence type="ECO:0000256" key="2">
    <source>
        <dbReference type="ARBA" id="ARBA00022723"/>
    </source>
</evidence>
<organism evidence="9 10">
    <name type="scientific">Thiobaca trueperi</name>
    <dbReference type="NCBI Taxonomy" id="127458"/>
    <lineage>
        <taxon>Bacteria</taxon>
        <taxon>Pseudomonadati</taxon>
        <taxon>Pseudomonadota</taxon>
        <taxon>Gammaproteobacteria</taxon>
        <taxon>Chromatiales</taxon>
        <taxon>Chromatiaceae</taxon>
        <taxon>Thiobaca</taxon>
    </lineage>
</organism>
<dbReference type="GO" id="GO:0051603">
    <property type="term" value="P:proteolysis involved in protein catabolic process"/>
    <property type="evidence" value="ECO:0007669"/>
    <property type="project" value="TreeGrafter"/>
</dbReference>
<name>A0A4R3N422_9GAMM</name>
<feature type="compositionally biased region" description="Polar residues" evidence="7">
    <location>
        <begin position="201"/>
        <end position="210"/>
    </location>
</feature>
<comment type="similarity">
    <text evidence="6">Belongs to the peptidase M48 family.</text>
</comment>
<keyword evidence="4 6" id="KW-0862">Zinc</keyword>
<keyword evidence="1 6" id="KW-0645">Protease</keyword>
<dbReference type="PANTHER" id="PTHR22726:SF1">
    <property type="entry name" value="METALLOENDOPEPTIDASE OMA1, MITOCHONDRIAL"/>
    <property type="match status" value="1"/>
</dbReference>
<dbReference type="Gene3D" id="3.30.2010.10">
    <property type="entry name" value="Metalloproteases ('zincins'), catalytic domain"/>
    <property type="match status" value="1"/>
</dbReference>
<dbReference type="CDD" id="cd07324">
    <property type="entry name" value="M48C_Oma1-like"/>
    <property type="match status" value="1"/>
</dbReference>
<dbReference type="AlphaFoldDB" id="A0A4R3N422"/>
<dbReference type="GO" id="GO:0004222">
    <property type="term" value="F:metalloendopeptidase activity"/>
    <property type="evidence" value="ECO:0007669"/>
    <property type="project" value="InterPro"/>
</dbReference>
<reference evidence="9 10" key="1">
    <citation type="submission" date="2019-03" db="EMBL/GenBank/DDBJ databases">
        <title>Genomic Encyclopedia of Type Strains, Phase IV (KMG-IV): sequencing the most valuable type-strain genomes for metagenomic binning, comparative biology and taxonomic classification.</title>
        <authorList>
            <person name="Goeker M."/>
        </authorList>
    </citation>
    <scope>NUCLEOTIDE SEQUENCE [LARGE SCALE GENOMIC DNA]</scope>
    <source>
        <strain evidence="9 10">DSM 13587</strain>
    </source>
</reference>
<evidence type="ECO:0000256" key="6">
    <source>
        <dbReference type="RuleBase" id="RU003983"/>
    </source>
</evidence>
<feature type="region of interest" description="Disordered" evidence="7">
    <location>
        <begin position="199"/>
        <end position="222"/>
    </location>
</feature>
<evidence type="ECO:0000313" key="10">
    <source>
        <dbReference type="Proteomes" id="UP000295717"/>
    </source>
</evidence>
<dbReference type="PANTHER" id="PTHR22726">
    <property type="entry name" value="METALLOENDOPEPTIDASE OMA1"/>
    <property type="match status" value="1"/>
</dbReference>
<dbReference type="GO" id="GO:0016020">
    <property type="term" value="C:membrane"/>
    <property type="evidence" value="ECO:0007669"/>
    <property type="project" value="TreeGrafter"/>
</dbReference>
<evidence type="ECO:0000313" key="9">
    <source>
        <dbReference type="EMBL" id="TCT22776.1"/>
    </source>
</evidence>
<evidence type="ECO:0000259" key="8">
    <source>
        <dbReference type="Pfam" id="PF01435"/>
    </source>
</evidence>
<gene>
    <name evidence="9" type="ORF">EDC35_102107</name>
</gene>
<keyword evidence="5 6" id="KW-0482">Metalloprotease</keyword>
<protein>
    <submittedName>
        <fullName evidence="9">Peptidase M48-like protein</fullName>
    </submittedName>
</protein>
<feature type="domain" description="Peptidase M48" evidence="8">
    <location>
        <begin position="53"/>
        <end position="127"/>
    </location>
</feature>
<comment type="cofactor">
    <cofactor evidence="6">
        <name>Zn(2+)</name>
        <dbReference type="ChEBI" id="CHEBI:29105"/>
    </cofactor>
    <text evidence="6">Binds 1 zinc ion per subunit.</text>
</comment>
<keyword evidence="2" id="KW-0479">Metal-binding</keyword>
<evidence type="ECO:0000256" key="1">
    <source>
        <dbReference type="ARBA" id="ARBA00022670"/>
    </source>
</evidence>
<proteinExistence type="inferred from homology"/>
<evidence type="ECO:0000256" key="3">
    <source>
        <dbReference type="ARBA" id="ARBA00022801"/>
    </source>
</evidence>
<dbReference type="GO" id="GO:0046872">
    <property type="term" value="F:metal ion binding"/>
    <property type="evidence" value="ECO:0007669"/>
    <property type="project" value="UniProtKB-KW"/>
</dbReference>
<sequence length="235" mass="25520">MNAFLMSTWLFGGLLGGGADVGCVSDAQADRTMQEIRQQWPLRPSLDPVAVAVQDLGRRLTRTVDPQRQRRWEFAVVRNLEPSAFALGGGRFVVSDGLVAFVRSESELAAVLAHEIAHQQLDHFCRQAPRSAERIDLGGVTQHFDLKTELEADAKAVDLLTAAGFDPQAMAAVLRCLTQAPGGSSPQLAKRLNALRAIPAASTSRSQTDSPAFRRARESVQEDLGEWNGGETVCR</sequence>
<dbReference type="OrthoDB" id="5765245at2"/>
<dbReference type="Pfam" id="PF01435">
    <property type="entry name" value="Peptidase_M48"/>
    <property type="match status" value="1"/>
</dbReference>
<comment type="caution">
    <text evidence="9">The sequence shown here is derived from an EMBL/GenBank/DDBJ whole genome shotgun (WGS) entry which is preliminary data.</text>
</comment>
<evidence type="ECO:0000256" key="4">
    <source>
        <dbReference type="ARBA" id="ARBA00022833"/>
    </source>
</evidence>
<evidence type="ECO:0000256" key="7">
    <source>
        <dbReference type="SAM" id="MobiDB-lite"/>
    </source>
</evidence>
<dbReference type="InterPro" id="IPR051156">
    <property type="entry name" value="Mito/Outer_Membr_Metalloprot"/>
</dbReference>
<keyword evidence="10" id="KW-1185">Reference proteome</keyword>
<dbReference type="Proteomes" id="UP000295717">
    <property type="component" value="Unassembled WGS sequence"/>
</dbReference>
<dbReference type="InterPro" id="IPR001915">
    <property type="entry name" value="Peptidase_M48"/>
</dbReference>
<evidence type="ECO:0000256" key="5">
    <source>
        <dbReference type="ARBA" id="ARBA00023049"/>
    </source>
</evidence>
<accession>A0A4R3N422</accession>
<dbReference type="EMBL" id="SMAO01000002">
    <property type="protein sequence ID" value="TCT22776.1"/>
    <property type="molecule type" value="Genomic_DNA"/>
</dbReference>
<keyword evidence="3 6" id="KW-0378">Hydrolase</keyword>